<keyword evidence="1" id="KW-0808">Transferase</keyword>
<proteinExistence type="predicted"/>
<dbReference type="RefSeq" id="WP_154571954.1">
    <property type="nucleotide sequence ID" value="NZ_VUNB01000002.1"/>
</dbReference>
<dbReference type="InterPro" id="IPR016181">
    <property type="entry name" value="Acyl_CoA_acyltransferase"/>
</dbReference>
<evidence type="ECO:0000313" key="1">
    <source>
        <dbReference type="EMBL" id="MST68478.1"/>
    </source>
</evidence>
<sequence>MLRIRCGTDRDYHRIMEIYRYAQDFMIQSGNPNQWGHFYPDSSLIKSDIQNGVCRVIFDESGIHGVFAVFEGADPTYQNIEDGQWLNDEPYVTIHRIAGDGQIHGLLRCAVEYCKLKSSNIRIDTHNDNHLMQRAIEKNGFKKCGTIHVADGSPRIAYQWSQP</sequence>
<dbReference type="GO" id="GO:0016740">
    <property type="term" value="F:transferase activity"/>
    <property type="evidence" value="ECO:0007669"/>
    <property type="project" value="UniProtKB-KW"/>
</dbReference>
<accession>A0A6A8M7D6</accession>
<dbReference type="AlphaFoldDB" id="A0A6A8M7D6"/>
<organism evidence="1">
    <name type="scientific">Baileyella intestinalis</name>
    <dbReference type="NCBI Taxonomy" id="2606709"/>
    <lineage>
        <taxon>Bacteria</taxon>
        <taxon>Bacillati</taxon>
        <taxon>Bacillota</taxon>
        <taxon>Clostridia</taxon>
        <taxon>Peptostreptococcales</taxon>
        <taxon>Anaerovoracaceae</taxon>
        <taxon>Baileyella</taxon>
    </lineage>
</organism>
<dbReference type="Gene3D" id="3.40.630.30">
    <property type="match status" value="1"/>
</dbReference>
<comment type="caution">
    <text evidence="1">The sequence shown here is derived from an EMBL/GenBank/DDBJ whole genome shotgun (WGS) entry which is preliminary data.</text>
</comment>
<dbReference type="EMBL" id="VUNB01000002">
    <property type="protein sequence ID" value="MST68478.1"/>
    <property type="molecule type" value="Genomic_DNA"/>
</dbReference>
<protein>
    <submittedName>
        <fullName evidence="1">N-acetyltransferase</fullName>
    </submittedName>
</protein>
<gene>
    <name evidence="1" type="ORF">FYJ66_02585</name>
</gene>
<name>A0A6A8M7D6_9FIRM</name>
<dbReference type="SUPFAM" id="SSF55729">
    <property type="entry name" value="Acyl-CoA N-acyltransferases (Nat)"/>
    <property type="match status" value="1"/>
</dbReference>
<reference evidence="1" key="1">
    <citation type="submission" date="2019-09" db="EMBL/GenBank/DDBJ databases">
        <title>In-depth cultivation of the pig gut microbiome towards novel bacterial diversity and tailored functional studies.</title>
        <authorList>
            <person name="Wylensek D."/>
            <person name="Hitch T.C.A."/>
            <person name="Clavel T."/>
        </authorList>
    </citation>
    <scope>NUCLEOTIDE SEQUENCE</scope>
    <source>
        <strain evidence="1">RF-744-FAT-WT-3</strain>
    </source>
</reference>